<comment type="caution">
    <text evidence="2">The sequence shown here is derived from an EMBL/GenBank/DDBJ whole genome shotgun (WGS) entry which is preliminary data.</text>
</comment>
<sequence>MLMKFIYCVSSGALGKFLPNLGGPSAACRRLYSGVCRSIALYGAPVWADRPMSRRTKALLRSAQRAPAVRVIRGYRTVSWAAATALAGDPPWDLVASVRAELFSYVSGRRTLGENPSSEEIRAVRRQGEERLMREWGEDLAEQPYGRRTTAALRPVLERWMRRKRKPLTFRLTQVLTGHGCFGYYLCRTARREPGEGCHECGAAVDSAQHTLEVCPRWAAQRQDLVAALGGVDLSLSSVVEKMLESDGSWLAVSSFCETVMSTKEASQRERERAADAPSPRRRRTGVRRRQFLRLQ</sequence>
<dbReference type="AlphaFoldDB" id="A0A8J2QRL0"/>
<dbReference type="EMBL" id="CAKASE010000056">
    <property type="protein sequence ID" value="CAG9566087.1"/>
    <property type="molecule type" value="Genomic_DNA"/>
</dbReference>
<accession>A0A8J2QRL0</accession>
<protein>
    <submittedName>
        <fullName evidence="2">(African queen) hypothetical protein</fullName>
    </submittedName>
</protein>
<reference evidence="2" key="1">
    <citation type="submission" date="2021-09" db="EMBL/GenBank/DDBJ databases">
        <authorList>
            <person name="Martin H S."/>
        </authorList>
    </citation>
    <scope>NUCLEOTIDE SEQUENCE</scope>
</reference>
<evidence type="ECO:0000313" key="2">
    <source>
        <dbReference type="EMBL" id="CAG9566087.1"/>
    </source>
</evidence>
<dbReference type="Proteomes" id="UP000789524">
    <property type="component" value="Unassembled WGS sequence"/>
</dbReference>
<evidence type="ECO:0000256" key="1">
    <source>
        <dbReference type="SAM" id="MobiDB-lite"/>
    </source>
</evidence>
<feature type="compositionally biased region" description="Basic and acidic residues" evidence="1">
    <location>
        <begin position="266"/>
        <end position="275"/>
    </location>
</feature>
<dbReference type="OrthoDB" id="415822at2759"/>
<organism evidence="2 3">
    <name type="scientific">Danaus chrysippus</name>
    <name type="common">African queen</name>
    <dbReference type="NCBI Taxonomy" id="151541"/>
    <lineage>
        <taxon>Eukaryota</taxon>
        <taxon>Metazoa</taxon>
        <taxon>Ecdysozoa</taxon>
        <taxon>Arthropoda</taxon>
        <taxon>Hexapoda</taxon>
        <taxon>Insecta</taxon>
        <taxon>Pterygota</taxon>
        <taxon>Neoptera</taxon>
        <taxon>Endopterygota</taxon>
        <taxon>Lepidoptera</taxon>
        <taxon>Glossata</taxon>
        <taxon>Ditrysia</taxon>
        <taxon>Papilionoidea</taxon>
        <taxon>Nymphalidae</taxon>
        <taxon>Danainae</taxon>
        <taxon>Danaini</taxon>
        <taxon>Danaina</taxon>
        <taxon>Danaus</taxon>
        <taxon>Anosia</taxon>
    </lineage>
</organism>
<evidence type="ECO:0000313" key="3">
    <source>
        <dbReference type="Proteomes" id="UP000789524"/>
    </source>
</evidence>
<feature type="region of interest" description="Disordered" evidence="1">
    <location>
        <begin position="264"/>
        <end position="288"/>
    </location>
</feature>
<name>A0A8J2QRL0_9NEOP</name>
<gene>
    <name evidence="2" type="ORF">DCHRY22_LOCUS6808</name>
</gene>
<proteinExistence type="predicted"/>
<keyword evidence="3" id="KW-1185">Reference proteome</keyword>